<evidence type="ECO:0000313" key="4">
    <source>
        <dbReference type="EMBL" id="PKF31059.1"/>
    </source>
</evidence>
<comment type="similarity">
    <text evidence="1">Belongs to the FAH family.</text>
</comment>
<keyword evidence="4" id="KW-0378">Hydrolase</keyword>
<dbReference type="Proteomes" id="UP000233553">
    <property type="component" value="Unassembled WGS sequence"/>
</dbReference>
<keyword evidence="2" id="KW-0479">Metal-binding</keyword>
<dbReference type="SUPFAM" id="SSF56529">
    <property type="entry name" value="FAH"/>
    <property type="match status" value="1"/>
</dbReference>
<evidence type="ECO:0000256" key="1">
    <source>
        <dbReference type="ARBA" id="ARBA00010211"/>
    </source>
</evidence>
<comment type="caution">
    <text evidence="4">The sequence shown here is derived from an EMBL/GenBank/DDBJ whole genome shotgun (WGS) entry which is preliminary data.</text>
</comment>
<protein>
    <submittedName>
        <fullName evidence="4">Fumarylacetoacetate hydrolase</fullName>
    </submittedName>
</protein>
<dbReference type="Gene3D" id="3.90.850.10">
    <property type="entry name" value="Fumarylacetoacetase-like, C-terminal domain"/>
    <property type="match status" value="1"/>
</dbReference>
<reference evidence="4 5" key="1">
    <citation type="submission" date="2017-12" db="EMBL/GenBank/DDBJ databases">
        <title>Draft Genome sequences of multiple microbial strains isolated from spacecraft associated surfaces.</title>
        <authorList>
            <person name="Seuylemezian A."/>
            <person name="Vaishampayan P."/>
            <person name="Venkateswaran K."/>
        </authorList>
    </citation>
    <scope>NUCLEOTIDE SEQUENCE [LARGE SCALE GENOMIC DNA]</scope>
    <source>
        <strain evidence="4 5">2P01AA</strain>
    </source>
</reference>
<organism evidence="4 5">
    <name type="scientific">Acinetobacter proteolyticus</name>
    <dbReference type="NCBI Taxonomy" id="1776741"/>
    <lineage>
        <taxon>Bacteria</taxon>
        <taxon>Pseudomonadati</taxon>
        <taxon>Pseudomonadota</taxon>
        <taxon>Gammaproteobacteria</taxon>
        <taxon>Moraxellales</taxon>
        <taxon>Moraxellaceae</taxon>
        <taxon>Acinetobacter</taxon>
    </lineage>
</organism>
<sequence length="317" mass="35898">MALHIVHFIDPQHKKRWGLMQEDQITSFLYDFESTHEIIQCGILELAKLAMESKEKYLLDEIELLSPITNPSQILCQGANYHQHMLDSGINPDTQSFNIFFTKSLASLHGPTGWIEKPNHVNLLDYEIELTLILGKKTQGCVTVTTENLHEYIAGICIGNDISARDIQIPQMQFYKGKSYRTFCPLGPVLCLLNKAEIHYLNKLQLKLKVNGEVRQQDSTENLVFKPAETLTEFSQITNFEVGDVVMTGTPSGCALGLPSTTLIKMTGLLPEKLKWQLFNKSQSRRPQYLKIGDQIESHIFSSDGKINLGYQKHTVC</sequence>
<evidence type="ECO:0000256" key="2">
    <source>
        <dbReference type="ARBA" id="ARBA00022723"/>
    </source>
</evidence>
<dbReference type="InterPro" id="IPR051121">
    <property type="entry name" value="FAH"/>
</dbReference>
<dbReference type="EMBL" id="PISJ01000030">
    <property type="protein sequence ID" value="PKF31059.1"/>
    <property type="molecule type" value="Genomic_DNA"/>
</dbReference>
<dbReference type="GO" id="GO:0044281">
    <property type="term" value="P:small molecule metabolic process"/>
    <property type="evidence" value="ECO:0007669"/>
    <property type="project" value="UniProtKB-ARBA"/>
</dbReference>
<dbReference type="GO" id="GO:0046872">
    <property type="term" value="F:metal ion binding"/>
    <property type="evidence" value="ECO:0007669"/>
    <property type="project" value="UniProtKB-KW"/>
</dbReference>
<accession>A0A2N0W997</accession>
<dbReference type="InterPro" id="IPR036663">
    <property type="entry name" value="Fumarylacetoacetase_C_sf"/>
</dbReference>
<proteinExistence type="inferred from homology"/>
<dbReference type="RefSeq" id="WP_101237739.1">
    <property type="nucleotide sequence ID" value="NZ_PISJ01000030.1"/>
</dbReference>
<dbReference type="PANTHER" id="PTHR42796">
    <property type="entry name" value="FUMARYLACETOACETATE HYDROLASE DOMAIN-CONTAINING PROTEIN 2A-RELATED"/>
    <property type="match status" value="1"/>
</dbReference>
<feature type="domain" description="Fumarylacetoacetase-like C-terminal" evidence="3">
    <location>
        <begin position="74"/>
        <end position="316"/>
    </location>
</feature>
<dbReference type="InterPro" id="IPR011234">
    <property type="entry name" value="Fumarylacetoacetase-like_C"/>
</dbReference>
<dbReference type="Pfam" id="PF01557">
    <property type="entry name" value="FAA_hydrolase"/>
    <property type="match status" value="1"/>
</dbReference>
<evidence type="ECO:0000259" key="3">
    <source>
        <dbReference type="Pfam" id="PF01557"/>
    </source>
</evidence>
<dbReference type="PANTHER" id="PTHR42796:SF4">
    <property type="entry name" value="FUMARYLACETOACETATE HYDROLASE DOMAIN-CONTAINING PROTEIN 2A"/>
    <property type="match status" value="1"/>
</dbReference>
<name>A0A2N0W997_9GAMM</name>
<dbReference type="GO" id="GO:0016787">
    <property type="term" value="F:hydrolase activity"/>
    <property type="evidence" value="ECO:0007669"/>
    <property type="project" value="UniProtKB-KW"/>
</dbReference>
<evidence type="ECO:0000313" key="5">
    <source>
        <dbReference type="Proteomes" id="UP000233553"/>
    </source>
</evidence>
<gene>
    <name evidence="4" type="ORF">CW311_20970</name>
</gene>
<dbReference type="AlphaFoldDB" id="A0A2N0W997"/>